<organism evidence="1 2">
    <name type="scientific">Halalkalicoccus paucihalophilus</name>
    <dbReference type="NCBI Taxonomy" id="1008153"/>
    <lineage>
        <taxon>Archaea</taxon>
        <taxon>Methanobacteriati</taxon>
        <taxon>Methanobacteriota</taxon>
        <taxon>Stenosarchaea group</taxon>
        <taxon>Halobacteria</taxon>
        <taxon>Halobacteriales</taxon>
        <taxon>Halococcaceae</taxon>
        <taxon>Halalkalicoccus</taxon>
    </lineage>
</organism>
<name>A0A151A9R8_9EURY</name>
<evidence type="ECO:0000313" key="2">
    <source>
        <dbReference type="Proteomes" id="UP000075321"/>
    </source>
</evidence>
<keyword evidence="2" id="KW-1185">Reference proteome</keyword>
<accession>A0A151A9R8</accession>
<proteinExistence type="predicted"/>
<dbReference type="Proteomes" id="UP000075321">
    <property type="component" value="Unassembled WGS sequence"/>
</dbReference>
<evidence type="ECO:0000313" key="1">
    <source>
        <dbReference type="EMBL" id="KYH24107.1"/>
    </source>
</evidence>
<gene>
    <name evidence="1" type="ORF">HAPAU_37500</name>
</gene>
<dbReference type="AlphaFoldDB" id="A0A151A9R8"/>
<sequence length="270" mass="31587">MDHDTPLTAEGRVRLRKVTEYEPWGYESRREALRSELGATRLLKGHVYTLPSIHEDRRHVEPGYKETYVLKVCSECASDGPTEMTHHWDRSDVSSCFLGSELGVWNDAVRRGDDDLLCPIVDADRSQGWLLMEHCDGLGALPDDLLEVRNSSHADRYIGRRLRERGWRPLSTDKMDVEGMVLDGRLVAVDYEMLYHEEWMFDPLCWRWSKFLRRDTPYTAATNLAIAERDHPSRVSSRHRRLVEEMHYSTILSRRSIKNLGWKPKRKVRH</sequence>
<comment type="caution">
    <text evidence="1">The sequence shown here is derived from an EMBL/GenBank/DDBJ whole genome shotgun (WGS) entry which is preliminary data.</text>
</comment>
<dbReference type="PATRIC" id="fig|1008153.3.peg.3997"/>
<dbReference type="EMBL" id="LTAZ01000016">
    <property type="protein sequence ID" value="KYH24107.1"/>
    <property type="molecule type" value="Genomic_DNA"/>
</dbReference>
<protein>
    <submittedName>
        <fullName evidence="1">Uncharacterized protein</fullName>
    </submittedName>
</protein>
<reference evidence="1 2" key="1">
    <citation type="submission" date="2016-02" db="EMBL/GenBank/DDBJ databases">
        <title>Genome sequence of Halalkalicoccus paucihalophilus DSM 24557.</title>
        <authorList>
            <person name="Poehlein A."/>
            <person name="Daniel R."/>
        </authorList>
    </citation>
    <scope>NUCLEOTIDE SEQUENCE [LARGE SCALE GENOMIC DNA]</scope>
    <source>
        <strain evidence="1 2">DSM 24557</strain>
    </source>
</reference>